<dbReference type="InterPro" id="IPR015810">
    <property type="entry name" value="Photo_RC_H_N"/>
</dbReference>
<feature type="domain" description="PRC-barrel" evidence="3">
    <location>
        <begin position="148"/>
        <end position="217"/>
    </location>
</feature>
<dbReference type="Proteomes" id="UP001501588">
    <property type="component" value="Unassembled WGS sequence"/>
</dbReference>
<keyword evidence="1" id="KW-0472">Membrane</keyword>
<organism evidence="4 5">
    <name type="scientific">Craurococcus roseus</name>
    <dbReference type="NCBI Taxonomy" id="77585"/>
    <lineage>
        <taxon>Bacteria</taxon>
        <taxon>Pseudomonadati</taxon>
        <taxon>Pseudomonadota</taxon>
        <taxon>Alphaproteobacteria</taxon>
        <taxon>Acetobacterales</taxon>
        <taxon>Acetobacteraceae</taxon>
        <taxon>Craurococcus</taxon>
    </lineage>
</organism>
<feature type="transmembrane region" description="Helical" evidence="1">
    <location>
        <begin position="12"/>
        <end position="31"/>
    </location>
</feature>
<protein>
    <submittedName>
        <fullName evidence="4">Photosynthetic reaction center subunit H</fullName>
    </submittedName>
</protein>
<dbReference type="SUPFAM" id="SSF50346">
    <property type="entry name" value="PRC-barrel domain"/>
    <property type="match status" value="1"/>
</dbReference>
<proteinExistence type="predicted"/>
<dbReference type="Gene3D" id="4.10.540.10">
    <property type="entry name" value="Photosynthetic reaction centre, H subunit, N-terminal domain"/>
    <property type="match status" value="1"/>
</dbReference>
<dbReference type="EMBL" id="BAAAFZ010000120">
    <property type="protein sequence ID" value="GAA0607647.1"/>
    <property type="molecule type" value="Genomic_DNA"/>
</dbReference>
<dbReference type="InterPro" id="IPR005652">
    <property type="entry name" value="Photo_RC_H"/>
</dbReference>
<evidence type="ECO:0000313" key="5">
    <source>
        <dbReference type="Proteomes" id="UP001501588"/>
    </source>
</evidence>
<comment type="caution">
    <text evidence="4">The sequence shown here is derived from an EMBL/GenBank/DDBJ whole genome shotgun (WGS) entry which is preliminary data.</text>
</comment>
<evidence type="ECO:0000256" key="1">
    <source>
        <dbReference type="SAM" id="Phobius"/>
    </source>
</evidence>
<keyword evidence="1" id="KW-1133">Transmembrane helix</keyword>
<dbReference type="InterPro" id="IPR027275">
    <property type="entry name" value="PRC-brl_dom"/>
</dbReference>
<dbReference type="InterPro" id="IPR014747">
    <property type="entry name" value="Bac_photo_RC_H_C"/>
</dbReference>
<dbReference type="InterPro" id="IPR037097">
    <property type="entry name" value="Photo_RC_H_N_sf"/>
</dbReference>
<sequence length="263" mass="29365">MPSASFTGTFDVAELAFYAFVLFFLGLVYYLRREDKREGYPLESERSDRAGRVTVRGFPNPPGPKKFIMYHEPQNLLARRERDLDGILAPAENWPGAPFVPLGDPMQDGVGAASYAQRSEEVDVTFDEQLPKIVPLRVAKGYYLAAEDPDPRGMEVVGADRVVAGTVSDVWIDRSETICHFLEVEVAPFLGAQRPTVLVPIRLVRIDAKRRRVTVKSVMAHQIAAAPGTKDPEQITFREEDRISGYYAGGHVYATPKRTEPLL</sequence>
<reference evidence="4 5" key="1">
    <citation type="journal article" date="2019" name="Int. J. Syst. Evol. Microbiol.">
        <title>The Global Catalogue of Microorganisms (GCM) 10K type strain sequencing project: providing services to taxonomists for standard genome sequencing and annotation.</title>
        <authorList>
            <consortium name="The Broad Institute Genomics Platform"/>
            <consortium name="The Broad Institute Genome Sequencing Center for Infectious Disease"/>
            <person name="Wu L."/>
            <person name="Ma J."/>
        </authorList>
    </citation>
    <scope>NUCLEOTIDE SEQUENCE [LARGE SCALE GENOMIC DNA]</scope>
    <source>
        <strain evidence="4 5">JCM 9933</strain>
    </source>
</reference>
<feature type="domain" description="Photosynthetic reaction centre H subunit N-terminal" evidence="2">
    <location>
        <begin position="5"/>
        <end position="138"/>
    </location>
</feature>
<dbReference type="SUPFAM" id="SSF81490">
    <property type="entry name" value="Photosystem II reaction centre subunit H, transmembrane region"/>
    <property type="match status" value="1"/>
</dbReference>
<dbReference type="InterPro" id="IPR011033">
    <property type="entry name" value="PRC_barrel-like_sf"/>
</dbReference>
<evidence type="ECO:0000313" key="4">
    <source>
        <dbReference type="EMBL" id="GAA0607647.1"/>
    </source>
</evidence>
<evidence type="ECO:0000259" key="2">
    <source>
        <dbReference type="Pfam" id="PF03967"/>
    </source>
</evidence>
<dbReference type="NCBIfam" id="TIGR01150">
    <property type="entry name" value="puhA"/>
    <property type="match status" value="1"/>
</dbReference>
<gene>
    <name evidence="4" type="primary">puhA</name>
    <name evidence="4" type="ORF">GCM10009416_50740</name>
</gene>
<dbReference type="RefSeq" id="WP_343898264.1">
    <property type="nucleotide sequence ID" value="NZ_BAAAFZ010000120.1"/>
</dbReference>
<evidence type="ECO:0000259" key="3">
    <source>
        <dbReference type="Pfam" id="PF05239"/>
    </source>
</evidence>
<dbReference type="Pfam" id="PF05239">
    <property type="entry name" value="PRC"/>
    <property type="match status" value="1"/>
</dbReference>
<dbReference type="Pfam" id="PF03967">
    <property type="entry name" value="PRCH"/>
    <property type="match status" value="1"/>
</dbReference>
<keyword evidence="5" id="KW-1185">Reference proteome</keyword>
<keyword evidence="1" id="KW-0812">Transmembrane</keyword>
<name>A0ABN1GAU5_9PROT</name>
<accession>A0ABN1GAU5</accession>
<dbReference type="Gene3D" id="3.90.50.10">
    <property type="entry name" value="Photosynthetic Reaction Center, subunit H, domain 2"/>
    <property type="match status" value="1"/>
</dbReference>